<comment type="caution">
    <text evidence="16">The sequence shown here is derived from an EMBL/GenBank/DDBJ whole genome shotgun (WGS) entry which is preliminary data.</text>
</comment>
<evidence type="ECO:0000256" key="5">
    <source>
        <dbReference type="ARBA" id="ARBA00022475"/>
    </source>
</evidence>
<evidence type="ECO:0000259" key="15">
    <source>
        <dbReference type="Pfam" id="PF01490"/>
    </source>
</evidence>
<protein>
    <recommendedName>
        <fullName evidence="15">Amino acid transporter transmembrane domain-containing protein</fullName>
    </recommendedName>
</protein>
<evidence type="ECO:0000256" key="12">
    <source>
        <dbReference type="ARBA" id="ARBA00045588"/>
    </source>
</evidence>
<comment type="subcellular location">
    <subcellularLocation>
        <location evidence="2">Cell membrane</location>
    </subcellularLocation>
    <subcellularLocation>
        <location evidence="1">Endomembrane system</location>
        <topology evidence="1">Multi-pass membrane protein</topology>
    </subcellularLocation>
</comment>
<evidence type="ECO:0000256" key="9">
    <source>
        <dbReference type="ARBA" id="ARBA00022989"/>
    </source>
</evidence>
<dbReference type="EMBL" id="JAYWIO010000002">
    <property type="protein sequence ID" value="KAK7282267.1"/>
    <property type="molecule type" value="Genomic_DNA"/>
</dbReference>
<feature type="transmembrane region" description="Helical" evidence="14">
    <location>
        <begin position="418"/>
        <end position="437"/>
    </location>
</feature>
<dbReference type="AlphaFoldDB" id="A0AAN9FTD6"/>
<evidence type="ECO:0000313" key="17">
    <source>
        <dbReference type="Proteomes" id="UP001372338"/>
    </source>
</evidence>
<evidence type="ECO:0000256" key="7">
    <source>
        <dbReference type="ARBA" id="ARBA00022847"/>
    </source>
</evidence>
<feature type="transmembrane region" description="Helical" evidence="14">
    <location>
        <begin position="392"/>
        <end position="412"/>
    </location>
</feature>
<dbReference type="GO" id="GO:0012505">
    <property type="term" value="C:endomembrane system"/>
    <property type="evidence" value="ECO:0007669"/>
    <property type="project" value="UniProtKB-SubCell"/>
</dbReference>
<evidence type="ECO:0000256" key="14">
    <source>
        <dbReference type="SAM" id="Phobius"/>
    </source>
</evidence>
<evidence type="ECO:0000256" key="1">
    <source>
        <dbReference type="ARBA" id="ARBA00004127"/>
    </source>
</evidence>
<organism evidence="16 17">
    <name type="scientific">Crotalaria pallida</name>
    <name type="common">Smooth rattlebox</name>
    <name type="synonym">Crotalaria striata</name>
    <dbReference type="NCBI Taxonomy" id="3830"/>
    <lineage>
        <taxon>Eukaryota</taxon>
        <taxon>Viridiplantae</taxon>
        <taxon>Streptophyta</taxon>
        <taxon>Embryophyta</taxon>
        <taxon>Tracheophyta</taxon>
        <taxon>Spermatophyta</taxon>
        <taxon>Magnoliopsida</taxon>
        <taxon>eudicotyledons</taxon>
        <taxon>Gunneridae</taxon>
        <taxon>Pentapetalae</taxon>
        <taxon>rosids</taxon>
        <taxon>fabids</taxon>
        <taxon>Fabales</taxon>
        <taxon>Fabaceae</taxon>
        <taxon>Papilionoideae</taxon>
        <taxon>50 kb inversion clade</taxon>
        <taxon>genistoids sensu lato</taxon>
        <taxon>core genistoids</taxon>
        <taxon>Crotalarieae</taxon>
        <taxon>Crotalaria</taxon>
    </lineage>
</organism>
<dbReference type="Gene3D" id="1.20.1740.10">
    <property type="entry name" value="Amino acid/polyamine transporter I"/>
    <property type="match status" value="1"/>
</dbReference>
<evidence type="ECO:0000256" key="11">
    <source>
        <dbReference type="ARBA" id="ARBA00023294"/>
    </source>
</evidence>
<keyword evidence="7" id="KW-0769">Symport</keyword>
<name>A0AAN9FTD6_CROPI</name>
<dbReference type="GO" id="GO:0009734">
    <property type="term" value="P:auxin-activated signaling pathway"/>
    <property type="evidence" value="ECO:0007669"/>
    <property type="project" value="UniProtKB-KW"/>
</dbReference>
<keyword evidence="6 14" id="KW-0812">Transmembrane</keyword>
<dbReference type="InterPro" id="IPR013057">
    <property type="entry name" value="AA_transpt_TM"/>
</dbReference>
<evidence type="ECO:0000256" key="2">
    <source>
        <dbReference type="ARBA" id="ARBA00004236"/>
    </source>
</evidence>
<comment type="function">
    <text evidence="12">Carrier protein involved in proton-driven auxin influx. Mediates the formation of auxin gradient from developing leaves (site of auxin biosynthesis) to tips by contributing to the loading of auxin in vascular tissues and facilitating acropetal (base to tip) auxin transport within inner tissues of the root apex, and basipetal (tip to base) auxin transport within outer tissues of the root apex. May be involved in lateral roots and nodules formation.</text>
</comment>
<feature type="transmembrane region" description="Helical" evidence="14">
    <location>
        <begin position="449"/>
        <end position="476"/>
    </location>
</feature>
<keyword evidence="11" id="KW-0927">Auxin signaling pathway</keyword>
<feature type="transmembrane region" description="Helical" evidence="14">
    <location>
        <begin position="252"/>
        <end position="272"/>
    </location>
</feature>
<evidence type="ECO:0000256" key="6">
    <source>
        <dbReference type="ARBA" id="ARBA00022692"/>
    </source>
</evidence>
<comment type="similarity">
    <text evidence="3">Belongs to the amino acid/polyamine transporter 2 family. Amino acid/auxin permease (AAAP) (TC 2.A.18.1) subfamily.</text>
</comment>
<feature type="domain" description="Amino acid transporter transmembrane" evidence="15">
    <location>
        <begin position="45"/>
        <end position="475"/>
    </location>
</feature>
<gene>
    <name evidence="16" type="ORF">RIF29_10915</name>
</gene>
<evidence type="ECO:0000256" key="13">
    <source>
        <dbReference type="SAM" id="MobiDB-lite"/>
    </source>
</evidence>
<feature type="transmembrane region" description="Helical" evidence="14">
    <location>
        <begin position="113"/>
        <end position="134"/>
    </location>
</feature>
<evidence type="ECO:0000256" key="10">
    <source>
        <dbReference type="ARBA" id="ARBA00023136"/>
    </source>
</evidence>
<sequence>MVENNSTTNHSHHLDFDAKEDPQDSASPIPIDSKYYDDDGHPKRTGNVWTTSSHIITAVIGSGVLSLSWAMAQMGWIAGPVGMIFFSIITWYTSSILAECYRTGDPNTGRRNYTFMDSISSILGGFHVMCCGIVQYSNLFGTAIGYTIAASISMIAIKKSTCIRSSDGKDPCHGSGNPYMIFFGIVQIFVSQIPDFDKMWWLSILASVMSFTYSIIGLALGVAKLTENRAFKGSLAGVSIETVTVAEKTWGFFQALGNIAFAYSFSMILIEIQDTIKNPPSEVKTMKKAAKISIAVTTTFYLLCGGMGYAAFGDDAPGNLLTGFGTYNPFRLIDIANAAIVIHLVGGYQIFAQPLFAYFEKEISKRWAIVDKEYKIPIPGFGHHYNLNVFRLVWRTAFVIVTTFIAMLIPFFNDVLGVIGAMGFWPLTVYYPVEMYITQRKIPKWSRKWILLEMMSAFCFIVTVAALIGSVVGILINLKQYKTFSLSY</sequence>
<evidence type="ECO:0000256" key="8">
    <source>
        <dbReference type="ARBA" id="ARBA00022970"/>
    </source>
</evidence>
<accession>A0AAN9FTD6</accession>
<dbReference type="GO" id="GO:0005886">
    <property type="term" value="C:plasma membrane"/>
    <property type="evidence" value="ECO:0007669"/>
    <property type="project" value="UniProtKB-SubCell"/>
</dbReference>
<dbReference type="PANTHER" id="PTHR48017">
    <property type="entry name" value="OS05G0424000 PROTEIN-RELATED"/>
    <property type="match status" value="1"/>
</dbReference>
<feature type="compositionally biased region" description="Basic and acidic residues" evidence="13">
    <location>
        <begin position="12"/>
        <end position="22"/>
    </location>
</feature>
<feature type="transmembrane region" description="Helical" evidence="14">
    <location>
        <begin position="332"/>
        <end position="359"/>
    </location>
</feature>
<evidence type="ECO:0000313" key="16">
    <source>
        <dbReference type="EMBL" id="KAK7282267.1"/>
    </source>
</evidence>
<evidence type="ECO:0000256" key="3">
    <source>
        <dbReference type="ARBA" id="ARBA00005590"/>
    </source>
</evidence>
<feature type="transmembrane region" description="Helical" evidence="14">
    <location>
        <begin position="140"/>
        <end position="157"/>
    </location>
</feature>
<feature type="transmembrane region" description="Helical" evidence="14">
    <location>
        <begin position="77"/>
        <end position="101"/>
    </location>
</feature>
<feature type="transmembrane region" description="Helical" evidence="14">
    <location>
        <begin position="200"/>
        <end position="223"/>
    </location>
</feature>
<keyword evidence="8" id="KW-0029">Amino-acid transport</keyword>
<dbReference type="GO" id="GO:0006865">
    <property type="term" value="P:amino acid transport"/>
    <property type="evidence" value="ECO:0007669"/>
    <property type="project" value="UniProtKB-KW"/>
</dbReference>
<keyword evidence="5" id="KW-1003">Cell membrane</keyword>
<feature type="transmembrane region" description="Helical" evidence="14">
    <location>
        <begin position="53"/>
        <end position="71"/>
    </location>
</feature>
<dbReference type="Pfam" id="PF01490">
    <property type="entry name" value="Aa_trans"/>
    <property type="match status" value="1"/>
</dbReference>
<keyword evidence="9 14" id="KW-1133">Transmembrane helix</keyword>
<feature type="region of interest" description="Disordered" evidence="13">
    <location>
        <begin position="1"/>
        <end position="39"/>
    </location>
</feature>
<keyword evidence="10 14" id="KW-0472">Membrane</keyword>
<dbReference type="GO" id="GO:0015293">
    <property type="term" value="F:symporter activity"/>
    <property type="evidence" value="ECO:0007669"/>
    <property type="project" value="UniProtKB-KW"/>
</dbReference>
<dbReference type="Proteomes" id="UP001372338">
    <property type="component" value="Unassembled WGS sequence"/>
</dbReference>
<evidence type="ECO:0000256" key="4">
    <source>
        <dbReference type="ARBA" id="ARBA00022448"/>
    </source>
</evidence>
<reference evidence="16 17" key="1">
    <citation type="submission" date="2024-01" db="EMBL/GenBank/DDBJ databases">
        <title>The genomes of 5 underutilized Papilionoideae crops provide insights into root nodulation and disease resistanc.</title>
        <authorList>
            <person name="Yuan L."/>
        </authorList>
    </citation>
    <scope>NUCLEOTIDE SEQUENCE [LARGE SCALE GENOMIC DNA]</scope>
    <source>
        <strain evidence="16">ZHUSHIDOU_FW_LH</strain>
        <tissue evidence="16">Leaf</tissue>
    </source>
</reference>
<keyword evidence="17" id="KW-1185">Reference proteome</keyword>
<proteinExistence type="inferred from homology"/>
<keyword evidence="4" id="KW-0813">Transport</keyword>
<feature type="transmembrane region" description="Helical" evidence="14">
    <location>
        <begin position="292"/>
        <end position="312"/>
    </location>
</feature>